<gene>
    <name evidence="2" type="ORF">ACFQW9_22930</name>
</gene>
<proteinExistence type="predicted"/>
<dbReference type="RefSeq" id="WP_319283471.1">
    <property type="nucleotide sequence ID" value="NZ_JBHTCK010000006.1"/>
</dbReference>
<dbReference type="Proteomes" id="UP001596509">
    <property type="component" value="Unassembled WGS sequence"/>
</dbReference>
<feature type="region of interest" description="Disordered" evidence="1">
    <location>
        <begin position="1"/>
        <end position="139"/>
    </location>
</feature>
<evidence type="ECO:0000256" key="1">
    <source>
        <dbReference type="SAM" id="MobiDB-lite"/>
    </source>
</evidence>
<sequence>MTSDVPARASSRVAVSRIRPRASIEDEGPETVVDTVNVREEDVVDDGFGEAPVPPSSEVNSSARNSSTTSAAPASSARRPSRHHAPPPSSGSLTRVDSGAESISASSARRLHSGVGRVTIRTSQGSSGRYSTTAMPRGR</sequence>
<feature type="compositionally biased region" description="Polar residues" evidence="1">
    <location>
        <begin position="91"/>
        <end position="107"/>
    </location>
</feature>
<feature type="compositionally biased region" description="Low complexity" evidence="1">
    <location>
        <begin position="1"/>
        <end position="17"/>
    </location>
</feature>
<feature type="compositionally biased region" description="Low complexity" evidence="1">
    <location>
        <begin position="56"/>
        <end position="78"/>
    </location>
</feature>
<comment type="caution">
    <text evidence="2">The sequence shown here is derived from an EMBL/GenBank/DDBJ whole genome shotgun (WGS) entry which is preliminary data.</text>
</comment>
<evidence type="ECO:0000313" key="3">
    <source>
        <dbReference type="Proteomes" id="UP001596509"/>
    </source>
</evidence>
<organism evidence="2 3">
    <name type="scientific">Streptomyces caviscabies</name>
    <dbReference type="NCBI Taxonomy" id="90079"/>
    <lineage>
        <taxon>Bacteria</taxon>
        <taxon>Bacillati</taxon>
        <taxon>Actinomycetota</taxon>
        <taxon>Actinomycetes</taxon>
        <taxon>Kitasatosporales</taxon>
        <taxon>Streptomycetaceae</taxon>
        <taxon>Streptomyces</taxon>
    </lineage>
</organism>
<reference evidence="3" key="1">
    <citation type="journal article" date="2019" name="Int. J. Syst. Evol. Microbiol.">
        <title>The Global Catalogue of Microorganisms (GCM) 10K type strain sequencing project: providing services to taxonomists for standard genome sequencing and annotation.</title>
        <authorList>
            <consortium name="The Broad Institute Genomics Platform"/>
            <consortium name="The Broad Institute Genome Sequencing Center for Infectious Disease"/>
            <person name="Wu L."/>
            <person name="Ma J."/>
        </authorList>
    </citation>
    <scope>NUCLEOTIDE SEQUENCE [LARGE SCALE GENOMIC DNA]</scope>
    <source>
        <strain evidence="3">ICMP 19430</strain>
    </source>
</reference>
<evidence type="ECO:0000313" key="2">
    <source>
        <dbReference type="EMBL" id="MFC7353504.1"/>
    </source>
</evidence>
<keyword evidence="3" id="KW-1185">Reference proteome</keyword>
<accession>A0ABW2MF06</accession>
<protein>
    <submittedName>
        <fullName evidence="2">Uncharacterized protein</fullName>
    </submittedName>
</protein>
<feature type="compositionally biased region" description="Polar residues" evidence="1">
    <location>
        <begin position="120"/>
        <end position="139"/>
    </location>
</feature>
<name>A0ABW2MF06_9ACTN</name>
<dbReference type="EMBL" id="JBHTCK010000006">
    <property type="protein sequence ID" value="MFC7353504.1"/>
    <property type="molecule type" value="Genomic_DNA"/>
</dbReference>